<proteinExistence type="predicted"/>
<dbReference type="AlphaFoldDB" id="A0A1F7XSK4"/>
<protein>
    <submittedName>
        <fullName evidence="1">Uncharacterized protein</fullName>
    </submittedName>
</protein>
<evidence type="ECO:0000313" key="2">
    <source>
        <dbReference type="Proteomes" id="UP000178446"/>
    </source>
</evidence>
<gene>
    <name evidence="1" type="ORF">A2685_00940</name>
</gene>
<accession>A0A1F7XSK4</accession>
<comment type="caution">
    <text evidence="1">The sequence shown here is derived from an EMBL/GenBank/DDBJ whole genome shotgun (WGS) entry which is preliminary data.</text>
</comment>
<reference evidence="1 2" key="1">
    <citation type="journal article" date="2016" name="Nat. Commun.">
        <title>Thousands of microbial genomes shed light on interconnected biogeochemical processes in an aquifer system.</title>
        <authorList>
            <person name="Anantharaman K."/>
            <person name="Brown C.T."/>
            <person name="Hug L.A."/>
            <person name="Sharon I."/>
            <person name="Castelle C.J."/>
            <person name="Probst A.J."/>
            <person name="Thomas B.C."/>
            <person name="Singh A."/>
            <person name="Wilkins M.J."/>
            <person name="Karaoz U."/>
            <person name="Brodie E.L."/>
            <person name="Williams K.H."/>
            <person name="Hubbard S.S."/>
            <person name="Banfield J.F."/>
        </authorList>
    </citation>
    <scope>NUCLEOTIDE SEQUENCE [LARGE SCALE GENOMIC DNA]</scope>
</reference>
<dbReference type="Proteomes" id="UP000178446">
    <property type="component" value="Unassembled WGS sequence"/>
</dbReference>
<evidence type="ECO:0000313" key="1">
    <source>
        <dbReference type="EMBL" id="OGM18012.1"/>
    </source>
</evidence>
<organism evidence="1 2">
    <name type="scientific">Candidatus Woesebacteria bacterium RIFCSPHIGHO2_01_FULL_37_10</name>
    <dbReference type="NCBI Taxonomy" id="1802489"/>
    <lineage>
        <taxon>Bacteria</taxon>
        <taxon>Candidatus Woeseibacteriota</taxon>
    </lineage>
</organism>
<sequence length="83" mass="9436">MYPERPDKVRVELVDEKGIPSHISFAKSATVQDVLNSLGALPGAELYYVPLTNVSLGKLEIRPGLIYRIQQRPESRRFRITQI</sequence>
<name>A0A1F7XSK4_9BACT</name>
<dbReference type="EMBL" id="MGGB01000061">
    <property type="protein sequence ID" value="OGM18012.1"/>
    <property type="molecule type" value="Genomic_DNA"/>
</dbReference>